<accession>A0A937D4I5</accession>
<dbReference type="AlphaFoldDB" id="A0A937D4I5"/>
<gene>
    <name evidence="1" type="ORF">JJQ60_01720</name>
</gene>
<sequence>MKIENKKLISDKLTLEKFKVVKLKNTIVIKGGLGSKSNGCPTRTEH</sequence>
<dbReference type="RefSeq" id="WP_201916223.1">
    <property type="nucleotide sequence ID" value="NZ_BAABAX010000001.1"/>
</dbReference>
<evidence type="ECO:0000313" key="2">
    <source>
        <dbReference type="Proteomes" id="UP000651057"/>
    </source>
</evidence>
<keyword evidence="2" id="KW-1185">Reference proteome</keyword>
<comment type="caution">
    <text evidence="1">The sequence shown here is derived from an EMBL/GenBank/DDBJ whole genome shotgun (WGS) entry which is preliminary data.</text>
</comment>
<protein>
    <submittedName>
        <fullName evidence="1">Uncharacterized protein</fullName>
    </submittedName>
</protein>
<dbReference type="EMBL" id="JAERQJ010000001">
    <property type="protein sequence ID" value="MBL0682224.1"/>
    <property type="molecule type" value="Genomic_DNA"/>
</dbReference>
<reference evidence="1" key="1">
    <citation type="submission" date="2021-01" db="EMBL/GenBank/DDBJ databases">
        <authorList>
            <person name="Zhong Y.L."/>
        </authorList>
    </citation>
    <scope>NUCLEOTIDE SEQUENCE</scope>
    <source>
        <strain evidence="1">KCTC 23302</strain>
    </source>
</reference>
<evidence type="ECO:0000313" key="1">
    <source>
        <dbReference type="EMBL" id="MBL0682224.1"/>
    </source>
</evidence>
<dbReference type="Proteomes" id="UP000651057">
    <property type="component" value="Unassembled WGS sequence"/>
</dbReference>
<name>A0A937D4I5_9FLAO</name>
<proteinExistence type="predicted"/>
<organism evidence="1 2">
    <name type="scientific">Aquimarina mytili</name>
    <dbReference type="NCBI Taxonomy" id="874423"/>
    <lineage>
        <taxon>Bacteria</taxon>
        <taxon>Pseudomonadati</taxon>
        <taxon>Bacteroidota</taxon>
        <taxon>Flavobacteriia</taxon>
        <taxon>Flavobacteriales</taxon>
        <taxon>Flavobacteriaceae</taxon>
        <taxon>Aquimarina</taxon>
    </lineage>
</organism>